<dbReference type="PANTHER" id="PTHR33221">
    <property type="entry name" value="WINGED HELIX-TURN-HELIX TRANSCRIPTIONAL REGULATOR, RRF2 FAMILY"/>
    <property type="match status" value="1"/>
</dbReference>
<dbReference type="InterPro" id="IPR036390">
    <property type="entry name" value="WH_DNA-bd_sf"/>
</dbReference>
<dbReference type="InterPro" id="IPR000944">
    <property type="entry name" value="Tscrpt_reg_Rrf2"/>
</dbReference>
<dbReference type="OrthoDB" id="9800519at2"/>
<sequence length="159" mass="17615">MKITALEEYGLRCLLHVARHPEEPISAQTIAEKEGLSLPYTQKILRILAQNDLIEAKRGVNGGYVLARSPDRISVGDAVRALGGMFDIDEICERYTGELTACAHECKCTLRPVWSHIAEFVVRTLDNVSIAVLLRDQNAVTNYLQKLAPPPDEVFCPVA</sequence>
<name>A0A5B8XS12_9DELT</name>
<protein>
    <submittedName>
        <fullName evidence="1">Rrf2 family transcriptional regulator</fullName>
    </submittedName>
</protein>
<dbReference type="PANTHER" id="PTHR33221:SF2">
    <property type="entry name" value="TRANSCRIPTIONAL REGULATOR"/>
    <property type="match status" value="1"/>
</dbReference>
<gene>
    <name evidence="1" type="ORF">FRD01_02725</name>
</gene>
<evidence type="ECO:0000313" key="2">
    <source>
        <dbReference type="Proteomes" id="UP000321595"/>
    </source>
</evidence>
<dbReference type="SUPFAM" id="SSF46785">
    <property type="entry name" value="Winged helix' DNA-binding domain"/>
    <property type="match status" value="1"/>
</dbReference>
<keyword evidence="2" id="KW-1185">Reference proteome</keyword>
<dbReference type="Pfam" id="PF02082">
    <property type="entry name" value="Rrf2"/>
    <property type="match status" value="1"/>
</dbReference>
<dbReference type="NCBIfam" id="TIGR00738">
    <property type="entry name" value="rrf2_super"/>
    <property type="match status" value="1"/>
</dbReference>
<accession>A0A5B8XS12</accession>
<dbReference type="EMBL" id="CP042467">
    <property type="protein sequence ID" value="QED26189.1"/>
    <property type="molecule type" value="Genomic_DNA"/>
</dbReference>
<proteinExistence type="predicted"/>
<dbReference type="PROSITE" id="PS51197">
    <property type="entry name" value="HTH_RRF2_2"/>
    <property type="match status" value="1"/>
</dbReference>
<dbReference type="GO" id="GO:0003700">
    <property type="term" value="F:DNA-binding transcription factor activity"/>
    <property type="evidence" value="ECO:0007669"/>
    <property type="project" value="TreeGrafter"/>
</dbReference>
<reference evidence="1 2" key="1">
    <citation type="submission" date="2019-08" db="EMBL/GenBank/DDBJ databases">
        <authorList>
            <person name="Liang Q."/>
        </authorList>
    </citation>
    <scope>NUCLEOTIDE SEQUENCE [LARGE SCALE GENOMIC DNA]</scope>
    <source>
        <strain evidence="1 2">V1718</strain>
    </source>
</reference>
<dbReference type="RefSeq" id="WP_146957419.1">
    <property type="nucleotide sequence ID" value="NZ_CP042467.1"/>
</dbReference>
<dbReference type="AlphaFoldDB" id="A0A5B8XS12"/>
<organism evidence="1 2">
    <name type="scientific">Microvenator marinus</name>
    <dbReference type="NCBI Taxonomy" id="2600177"/>
    <lineage>
        <taxon>Bacteria</taxon>
        <taxon>Deltaproteobacteria</taxon>
        <taxon>Bradymonadales</taxon>
        <taxon>Microvenatoraceae</taxon>
        <taxon>Microvenator</taxon>
    </lineage>
</organism>
<dbReference type="InterPro" id="IPR036388">
    <property type="entry name" value="WH-like_DNA-bd_sf"/>
</dbReference>
<dbReference type="Gene3D" id="1.10.10.10">
    <property type="entry name" value="Winged helix-like DNA-binding domain superfamily/Winged helix DNA-binding domain"/>
    <property type="match status" value="1"/>
</dbReference>
<dbReference type="Proteomes" id="UP000321595">
    <property type="component" value="Chromosome"/>
</dbReference>
<evidence type="ECO:0000313" key="1">
    <source>
        <dbReference type="EMBL" id="QED26189.1"/>
    </source>
</evidence>
<dbReference type="KEGG" id="bbae:FRD01_02725"/>
<dbReference type="GO" id="GO:0005829">
    <property type="term" value="C:cytosol"/>
    <property type="evidence" value="ECO:0007669"/>
    <property type="project" value="TreeGrafter"/>
</dbReference>